<evidence type="ECO:0000313" key="2">
    <source>
        <dbReference type="Proteomes" id="UP001148299"/>
    </source>
</evidence>
<dbReference type="EMBL" id="JAPZBR010000001">
    <property type="protein sequence ID" value="KAJ5366183.1"/>
    <property type="molecule type" value="Genomic_DNA"/>
</dbReference>
<protein>
    <submittedName>
        <fullName evidence="1">Uncharacterized protein</fullName>
    </submittedName>
</protein>
<accession>A0A9W9RTJ0</accession>
<keyword evidence="2" id="KW-1185">Reference proteome</keyword>
<sequence length="101" mass="11425">MDEGMKRRMPSQNIGTGDLQRKLKNSKITWLCCNIAWILEELTLEETINFYCASFEDGVLSCGQKTNFDAIRTTLMGTTITYPSCFQSQINRADSLASFVI</sequence>
<name>A0A9W9RTJ0_PENBR</name>
<dbReference type="Proteomes" id="UP001148299">
    <property type="component" value="Unassembled WGS sequence"/>
</dbReference>
<comment type="caution">
    <text evidence="1">The sequence shown here is derived from an EMBL/GenBank/DDBJ whole genome shotgun (WGS) entry which is preliminary data.</text>
</comment>
<gene>
    <name evidence="1" type="ORF">N7541_000124</name>
</gene>
<organism evidence="1 2">
    <name type="scientific">Penicillium brevicompactum</name>
    <dbReference type="NCBI Taxonomy" id="5074"/>
    <lineage>
        <taxon>Eukaryota</taxon>
        <taxon>Fungi</taxon>
        <taxon>Dikarya</taxon>
        <taxon>Ascomycota</taxon>
        <taxon>Pezizomycotina</taxon>
        <taxon>Eurotiomycetes</taxon>
        <taxon>Eurotiomycetidae</taxon>
        <taxon>Eurotiales</taxon>
        <taxon>Aspergillaceae</taxon>
        <taxon>Penicillium</taxon>
    </lineage>
</organism>
<dbReference type="AlphaFoldDB" id="A0A9W9RTJ0"/>
<reference evidence="1" key="2">
    <citation type="journal article" date="2023" name="IMA Fungus">
        <title>Comparative genomic study of the Penicillium genus elucidates a diverse pangenome and 15 lateral gene transfer events.</title>
        <authorList>
            <person name="Petersen C."/>
            <person name="Sorensen T."/>
            <person name="Nielsen M.R."/>
            <person name="Sondergaard T.E."/>
            <person name="Sorensen J.L."/>
            <person name="Fitzpatrick D.A."/>
            <person name="Frisvad J.C."/>
            <person name="Nielsen K.L."/>
        </authorList>
    </citation>
    <scope>NUCLEOTIDE SEQUENCE</scope>
    <source>
        <strain evidence="1">IBT 35675</strain>
    </source>
</reference>
<proteinExistence type="predicted"/>
<reference evidence="1" key="1">
    <citation type="submission" date="2022-12" db="EMBL/GenBank/DDBJ databases">
        <authorList>
            <person name="Petersen C."/>
        </authorList>
    </citation>
    <scope>NUCLEOTIDE SEQUENCE</scope>
    <source>
        <strain evidence="1">IBT 35675</strain>
    </source>
</reference>
<evidence type="ECO:0000313" key="1">
    <source>
        <dbReference type="EMBL" id="KAJ5366183.1"/>
    </source>
</evidence>